<evidence type="ECO:0000256" key="9">
    <source>
        <dbReference type="RuleBase" id="RU004016"/>
    </source>
</evidence>
<name>A0A7V8FVJ6_9BURK</name>
<proteinExistence type="inferred from homology"/>
<dbReference type="InterPro" id="IPR018044">
    <property type="entry name" value="Peptidase_S11"/>
</dbReference>
<evidence type="ECO:0000259" key="11">
    <source>
        <dbReference type="Pfam" id="PF00768"/>
    </source>
</evidence>
<accession>A0A7V8FVJ6</accession>
<comment type="caution">
    <text evidence="12">The sequence shown here is derived from an EMBL/GenBank/DDBJ whole genome shotgun (WGS) entry which is preliminary data.</text>
</comment>
<feature type="domain" description="Peptidase S11 D-alanyl-D-alanine carboxypeptidase A N-terminal" evidence="11">
    <location>
        <begin position="105"/>
        <end position="330"/>
    </location>
</feature>
<organism evidence="12 13">
    <name type="scientific">Herbaspirillum frisingense</name>
    <dbReference type="NCBI Taxonomy" id="92645"/>
    <lineage>
        <taxon>Bacteria</taxon>
        <taxon>Pseudomonadati</taxon>
        <taxon>Pseudomonadota</taxon>
        <taxon>Betaproteobacteria</taxon>
        <taxon>Burkholderiales</taxon>
        <taxon>Oxalobacteraceae</taxon>
        <taxon>Herbaspirillum</taxon>
    </lineage>
</organism>
<dbReference type="NCBIfam" id="NF008668">
    <property type="entry name" value="PRK11669.1"/>
    <property type="match status" value="1"/>
</dbReference>
<feature type="active site" description="Proton acceptor" evidence="7">
    <location>
        <position position="141"/>
    </location>
</feature>
<feature type="active site" description="Acyl-ester intermediate" evidence="7">
    <location>
        <position position="138"/>
    </location>
</feature>
<dbReference type="PANTHER" id="PTHR21581">
    <property type="entry name" value="D-ALANYL-D-ALANINE CARBOXYPEPTIDASE"/>
    <property type="match status" value="1"/>
</dbReference>
<evidence type="ECO:0000256" key="4">
    <source>
        <dbReference type="ARBA" id="ARBA00022960"/>
    </source>
</evidence>
<evidence type="ECO:0000256" key="1">
    <source>
        <dbReference type="ARBA" id="ARBA00007164"/>
    </source>
</evidence>
<evidence type="ECO:0000313" key="12">
    <source>
        <dbReference type="EMBL" id="KAF1042412.1"/>
    </source>
</evidence>
<feature type="signal peptide" evidence="10">
    <location>
        <begin position="1"/>
        <end position="26"/>
    </location>
</feature>
<dbReference type="SUPFAM" id="SSF56601">
    <property type="entry name" value="beta-lactamase/transpeptidase-like"/>
    <property type="match status" value="1"/>
</dbReference>
<evidence type="ECO:0000256" key="10">
    <source>
        <dbReference type="SAM" id="SignalP"/>
    </source>
</evidence>
<gene>
    <name evidence="12" type="primary">pbpG_2</name>
    <name evidence="12" type="ORF">GAK35_02722</name>
</gene>
<dbReference type="Proteomes" id="UP000462435">
    <property type="component" value="Unassembled WGS sequence"/>
</dbReference>
<dbReference type="GO" id="GO:0071555">
    <property type="term" value="P:cell wall organization"/>
    <property type="evidence" value="ECO:0007669"/>
    <property type="project" value="UniProtKB-KW"/>
</dbReference>
<feature type="binding site" evidence="8">
    <location>
        <position position="300"/>
    </location>
    <ligand>
        <name>substrate</name>
    </ligand>
</feature>
<protein>
    <submittedName>
        <fullName evidence="12">D-alanyl-D-alanine endopeptidase</fullName>
    </submittedName>
</protein>
<keyword evidence="2 10" id="KW-0732">Signal</keyword>
<evidence type="ECO:0000256" key="7">
    <source>
        <dbReference type="PIRSR" id="PIRSR618044-1"/>
    </source>
</evidence>
<evidence type="ECO:0000256" key="8">
    <source>
        <dbReference type="PIRSR" id="PIRSR618044-2"/>
    </source>
</evidence>
<dbReference type="GO" id="GO:0006508">
    <property type="term" value="P:proteolysis"/>
    <property type="evidence" value="ECO:0007669"/>
    <property type="project" value="InterPro"/>
</dbReference>
<keyword evidence="4" id="KW-0133">Cell shape</keyword>
<comment type="similarity">
    <text evidence="1 9">Belongs to the peptidase S11 family.</text>
</comment>
<sequence length="365" mass="39514">MIKSALAIFTSLLFIHAGLAPAAAQAATTTTTKKTTKKVAPKRAVATKTVAKGSLNNREKLVRKVTVVKGKRHVSYQRVSAAPSVPVVPPVMTAGDMAGLNLTPDPLALRSNVALVIDQASSQVLFEKNSAVALPIASVTKLMTALVVVEARLNMEETLTVTDDDVDREKHSSSRLRVGATLSRDDMLHIALMSSENRAASALGRNYPGGLPAFVAAMNAKARSLGMMETHYVDSTGLSSQNVASARDLAKLVTAAYNYPIIRQYSTDPKYLVEPSGHALQYNSSNRLTSSKDWDIGLQKTGFINEAGHCLVMYTRIEGRPIVMVFLDSKGRLSHVGDATRMRKWLVEDQPKNLTRVKMVRADQG</sequence>
<keyword evidence="3" id="KW-0378">Hydrolase</keyword>
<dbReference type="EMBL" id="WNDX01000084">
    <property type="protein sequence ID" value="KAF1042412.1"/>
    <property type="molecule type" value="Genomic_DNA"/>
</dbReference>
<reference evidence="13" key="1">
    <citation type="journal article" date="2020" name="MBio">
        <title>Horizontal gene transfer to a defensive symbiont with a reduced genome amongst a multipartite beetle microbiome.</title>
        <authorList>
            <person name="Waterworth S.C."/>
            <person name="Florez L.V."/>
            <person name="Rees E.R."/>
            <person name="Hertweck C."/>
            <person name="Kaltenpoth M."/>
            <person name="Kwan J.C."/>
        </authorList>
    </citation>
    <scope>NUCLEOTIDE SEQUENCE [LARGE SCALE GENOMIC DNA]</scope>
</reference>
<evidence type="ECO:0000256" key="2">
    <source>
        <dbReference type="ARBA" id="ARBA00022729"/>
    </source>
</evidence>
<dbReference type="GO" id="GO:0009252">
    <property type="term" value="P:peptidoglycan biosynthetic process"/>
    <property type="evidence" value="ECO:0007669"/>
    <property type="project" value="UniProtKB-KW"/>
</dbReference>
<dbReference type="InterPro" id="IPR001967">
    <property type="entry name" value="Peptidase_S11_N"/>
</dbReference>
<evidence type="ECO:0000256" key="3">
    <source>
        <dbReference type="ARBA" id="ARBA00022801"/>
    </source>
</evidence>
<feature type="chain" id="PRO_5030876117" evidence="10">
    <location>
        <begin position="27"/>
        <end position="365"/>
    </location>
</feature>
<dbReference type="Gene3D" id="3.40.710.10">
    <property type="entry name" value="DD-peptidase/beta-lactamase superfamily"/>
    <property type="match status" value="1"/>
</dbReference>
<evidence type="ECO:0000256" key="5">
    <source>
        <dbReference type="ARBA" id="ARBA00022984"/>
    </source>
</evidence>
<feature type="active site" evidence="7">
    <location>
        <position position="195"/>
    </location>
</feature>
<dbReference type="GO" id="GO:0008360">
    <property type="term" value="P:regulation of cell shape"/>
    <property type="evidence" value="ECO:0007669"/>
    <property type="project" value="UniProtKB-KW"/>
</dbReference>
<keyword evidence="6" id="KW-0961">Cell wall biogenesis/degradation</keyword>
<dbReference type="InterPro" id="IPR012338">
    <property type="entry name" value="Beta-lactam/transpept-like"/>
</dbReference>
<evidence type="ECO:0000256" key="6">
    <source>
        <dbReference type="ARBA" id="ARBA00023316"/>
    </source>
</evidence>
<keyword evidence="5" id="KW-0573">Peptidoglycan synthesis</keyword>
<dbReference type="PANTHER" id="PTHR21581:SF26">
    <property type="entry name" value="D-ALANYL-D-ALANINE ENDOPEPTIDASE"/>
    <property type="match status" value="1"/>
</dbReference>
<evidence type="ECO:0000313" key="13">
    <source>
        <dbReference type="Proteomes" id="UP000462435"/>
    </source>
</evidence>
<dbReference type="Pfam" id="PF00768">
    <property type="entry name" value="Peptidase_S11"/>
    <property type="match status" value="1"/>
</dbReference>
<dbReference type="GO" id="GO:0009002">
    <property type="term" value="F:serine-type D-Ala-D-Ala carboxypeptidase activity"/>
    <property type="evidence" value="ECO:0007669"/>
    <property type="project" value="InterPro"/>
</dbReference>
<dbReference type="AlphaFoldDB" id="A0A7V8FVJ6"/>
<dbReference type="PRINTS" id="PR00725">
    <property type="entry name" value="DADACBPTASE1"/>
</dbReference>